<evidence type="ECO:0000256" key="1">
    <source>
        <dbReference type="SAM" id="Phobius"/>
    </source>
</evidence>
<organism evidence="2">
    <name type="scientific">freshwater metagenome</name>
    <dbReference type="NCBI Taxonomy" id="449393"/>
    <lineage>
        <taxon>unclassified sequences</taxon>
        <taxon>metagenomes</taxon>
        <taxon>ecological metagenomes</taxon>
    </lineage>
</organism>
<dbReference type="AlphaFoldDB" id="A0A6J6S7U8"/>
<proteinExistence type="predicted"/>
<accession>A0A6J6S7U8</accession>
<name>A0A6J6S7U8_9ZZZZ</name>
<sequence length="148" mass="15135">MPISPSSDGASPPTAASIDALVLRRAGLATVAIGVVAVVVGLAVSGAGGAVGAAIGMVIVVVFFSIGQLILGSVLRNNPQMAMTVAMMTYLVKLGVLFVFIIVFADTTMFDTKVFAATVVVCTIAWTAAEVWVFSRTKVLYVEPGGPS</sequence>
<evidence type="ECO:0000313" key="2">
    <source>
        <dbReference type="EMBL" id="CAB4730788.1"/>
    </source>
</evidence>
<reference evidence="2" key="1">
    <citation type="submission" date="2020-05" db="EMBL/GenBank/DDBJ databases">
        <authorList>
            <person name="Chiriac C."/>
            <person name="Salcher M."/>
            <person name="Ghai R."/>
            <person name="Kavagutti S V."/>
        </authorList>
    </citation>
    <scope>NUCLEOTIDE SEQUENCE</scope>
</reference>
<protein>
    <submittedName>
        <fullName evidence="2">Unannotated protein</fullName>
    </submittedName>
</protein>
<gene>
    <name evidence="2" type="ORF">UFOPK2786_00166</name>
</gene>
<feature type="transmembrane region" description="Helical" evidence="1">
    <location>
        <begin position="83"/>
        <end position="103"/>
    </location>
</feature>
<feature type="transmembrane region" description="Helical" evidence="1">
    <location>
        <begin position="50"/>
        <end position="71"/>
    </location>
</feature>
<feature type="transmembrane region" description="Helical" evidence="1">
    <location>
        <begin position="26"/>
        <end position="44"/>
    </location>
</feature>
<feature type="transmembrane region" description="Helical" evidence="1">
    <location>
        <begin position="115"/>
        <end position="134"/>
    </location>
</feature>
<keyword evidence="1" id="KW-0812">Transmembrane</keyword>
<keyword evidence="1" id="KW-0472">Membrane</keyword>
<dbReference type="EMBL" id="CAEZYW010000015">
    <property type="protein sequence ID" value="CAB4730788.1"/>
    <property type="molecule type" value="Genomic_DNA"/>
</dbReference>
<keyword evidence="1" id="KW-1133">Transmembrane helix</keyword>